<reference evidence="4" key="1">
    <citation type="submission" date="2019-07" db="EMBL/GenBank/DDBJ databases">
        <title>Genomic Encyclopedia of Type Strains, Phase IV (KMG-IV): sequencing the most valuable type-strain genomes for metagenomic binning, comparative biology and taxonomic classification.</title>
        <authorList>
            <person name="Goeker M."/>
        </authorList>
    </citation>
    <scope>NUCLEOTIDE SEQUENCE</scope>
    <source>
        <strain evidence="4">DSM 44596</strain>
    </source>
</reference>
<dbReference type="InterPro" id="IPR000524">
    <property type="entry name" value="Tscrpt_reg_HTH_GntR"/>
</dbReference>
<gene>
    <name evidence="4" type="ORF">FNL38_1021194</name>
</gene>
<dbReference type="Gene3D" id="1.10.10.10">
    <property type="entry name" value="Winged helix-like DNA-binding domain superfamily/Winged helix DNA-binding domain"/>
    <property type="match status" value="1"/>
</dbReference>
<dbReference type="InterPro" id="IPR036388">
    <property type="entry name" value="WH-like_DNA-bd_sf"/>
</dbReference>
<dbReference type="SMART" id="SM00345">
    <property type="entry name" value="HTH_GNTR"/>
    <property type="match status" value="1"/>
</dbReference>
<dbReference type="GO" id="GO:0003700">
    <property type="term" value="F:DNA-binding transcription factor activity"/>
    <property type="evidence" value="ECO:0007669"/>
    <property type="project" value="InterPro"/>
</dbReference>
<sequence length="214" mass="23136">MLHSTAESVFREVKELILSGELPGGELISEGEIASRMECSRTPVREAFLRLEAEGWMRLYPKKGALIVPVADGEAEHVVAARQLVETQSVRVVADRPQARSGLIAALQASMAEQRELADGGDVAAFSAADADFHKMIVAAGDNPLLDTFYAGLRDRQRRMTARSISLDPGKLPKILEDHAELVSLVEAGDADAYNDAVLAHMRRVHGLGLRGGL</sequence>
<dbReference type="Gene3D" id="1.20.120.530">
    <property type="entry name" value="GntR ligand-binding domain-like"/>
    <property type="match status" value="1"/>
</dbReference>
<evidence type="ECO:0000256" key="1">
    <source>
        <dbReference type="ARBA" id="ARBA00023015"/>
    </source>
</evidence>
<dbReference type="AlphaFoldDB" id="A0A652YVA7"/>
<keyword evidence="3" id="KW-0804">Transcription</keyword>
<protein>
    <submittedName>
        <fullName evidence="4">GntR family transcriptional regulator</fullName>
    </submittedName>
</protein>
<dbReference type="SUPFAM" id="SSF48008">
    <property type="entry name" value="GntR ligand-binding domain-like"/>
    <property type="match status" value="1"/>
</dbReference>
<dbReference type="EMBL" id="VNIQ01000002">
    <property type="protein sequence ID" value="TYQ07049.1"/>
    <property type="molecule type" value="Genomic_DNA"/>
</dbReference>
<dbReference type="InterPro" id="IPR036390">
    <property type="entry name" value="WH_DNA-bd_sf"/>
</dbReference>
<dbReference type="Pfam" id="PF07729">
    <property type="entry name" value="FCD"/>
    <property type="match status" value="1"/>
</dbReference>
<dbReference type="InterPro" id="IPR008920">
    <property type="entry name" value="TF_FadR/GntR_C"/>
</dbReference>
<dbReference type="PRINTS" id="PR00035">
    <property type="entry name" value="HTHGNTR"/>
</dbReference>
<evidence type="ECO:0000256" key="3">
    <source>
        <dbReference type="ARBA" id="ARBA00023163"/>
    </source>
</evidence>
<proteinExistence type="predicted"/>
<keyword evidence="2" id="KW-0238">DNA-binding</keyword>
<organism evidence="4">
    <name type="scientific">Nocardia globerula</name>
    <dbReference type="NCBI Taxonomy" id="1818"/>
    <lineage>
        <taxon>Bacteria</taxon>
        <taxon>Bacillati</taxon>
        <taxon>Actinomycetota</taxon>
        <taxon>Actinomycetes</taxon>
        <taxon>Mycobacteriales</taxon>
        <taxon>Nocardiaceae</taxon>
        <taxon>Nocardia</taxon>
    </lineage>
</organism>
<dbReference type="Pfam" id="PF00392">
    <property type="entry name" value="GntR"/>
    <property type="match status" value="1"/>
</dbReference>
<evidence type="ECO:0000256" key="2">
    <source>
        <dbReference type="ARBA" id="ARBA00023125"/>
    </source>
</evidence>
<dbReference type="GO" id="GO:0003677">
    <property type="term" value="F:DNA binding"/>
    <property type="evidence" value="ECO:0007669"/>
    <property type="project" value="UniProtKB-KW"/>
</dbReference>
<dbReference type="CDD" id="cd07377">
    <property type="entry name" value="WHTH_GntR"/>
    <property type="match status" value="1"/>
</dbReference>
<dbReference type="SUPFAM" id="SSF46785">
    <property type="entry name" value="Winged helix' DNA-binding domain"/>
    <property type="match status" value="1"/>
</dbReference>
<dbReference type="PANTHER" id="PTHR43537">
    <property type="entry name" value="TRANSCRIPTIONAL REGULATOR, GNTR FAMILY"/>
    <property type="match status" value="1"/>
</dbReference>
<name>A0A652YVA7_NOCGL</name>
<comment type="caution">
    <text evidence="4">The sequence shown here is derived from an EMBL/GenBank/DDBJ whole genome shotgun (WGS) entry which is preliminary data.</text>
</comment>
<dbReference type="PROSITE" id="PS50949">
    <property type="entry name" value="HTH_GNTR"/>
    <property type="match status" value="1"/>
</dbReference>
<accession>A0A652YVA7</accession>
<dbReference type="SMART" id="SM00895">
    <property type="entry name" value="FCD"/>
    <property type="match status" value="1"/>
</dbReference>
<dbReference type="PANTHER" id="PTHR43537:SF24">
    <property type="entry name" value="GLUCONATE OPERON TRANSCRIPTIONAL REPRESSOR"/>
    <property type="match status" value="1"/>
</dbReference>
<keyword evidence="1" id="KW-0805">Transcription regulation</keyword>
<dbReference type="InterPro" id="IPR011711">
    <property type="entry name" value="GntR_C"/>
</dbReference>
<evidence type="ECO:0000313" key="4">
    <source>
        <dbReference type="EMBL" id="TYQ07049.1"/>
    </source>
</evidence>